<sequence>MTTIVNANYHFESQQQLLSNLLWCIGSPEIINNRHGFFSDEGVSKTFYSRLKQTLEQQPDVALKLIKGYLSELKTKRLGERFEAYWNAAIELHPDYRLITSNFPLRDQGKTLGELDLVIQCLKTEQLFHIELTCKFYLQVPGVSGLRQWVGPGQADRLDKKIHRLEQHQLQLPQTPIASSLLEKNNLDIKRSYSVIKGRLYTSIAENKPDFDAQINDASVVGRWATRQQLEQQLDYHNLHWCIAKKHQWFASFYADQTHSLEKLLSEDISYPKQLVGFCDGKERVRVFWVEDDWLQQAKLIY</sequence>
<dbReference type="Pfam" id="PF08907">
    <property type="entry name" value="DUF1853"/>
    <property type="match status" value="1"/>
</dbReference>
<dbReference type="OrthoDB" id="378654at2"/>
<dbReference type="AlphaFoldDB" id="A0A316FWJ9"/>
<proteinExistence type="predicted"/>
<dbReference type="InterPro" id="IPR015003">
    <property type="entry name" value="DUF1853"/>
</dbReference>
<dbReference type="RefSeq" id="WP_109763346.1">
    <property type="nucleotide sequence ID" value="NZ_QGGU01000005.1"/>
</dbReference>
<evidence type="ECO:0000313" key="2">
    <source>
        <dbReference type="Proteomes" id="UP000245790"/>
    </source>
</evidence>
<dbReference type="Proteomes" id="UP000245790">
    <property type="component" value="Unassembled WGS sequence"/>
</dbReference>
<evidence type="ECO:0008006" key="3">
    <source>
        <dbReference type="Google" id="ProtNLM"/>
    </source>
</evidence>
<keyword evidence="2" id="KW-1185">Reference proteome</keyword>
<evidence type="ECO:0000313" key="1">
    <source>
        <dbReference type="EMBL" id="PWK51970.1"/>
    </source>
</evidence>
<name>A0A316FWJ9_9GAMM</name>
<protein>
    <recommendedName>
        <fullName evidence="3">DUF1853 family protein</fullName>
    </recommendedName>
</protein>
<dbReference type="EMBL" id="QGGU01000005">
    <property type="protein sequence ID" value="PWK51970.1"/>
    <property type="molecule type" value="Genomic_DNA"/>
</dbReference>
<gene>
    <name evidence="1" type="ORF">C8D97_105287</name>
</gene>
<organism evidence="1 2">
    <name type="scientific">Pleionea mediterranea</name>
    <dbReference type="NCBI Taxonomy" id="523701"/>
    <lineage>
        <taxon>Bacteria</taxon>
        <taxon>Pseudomonadati</taxon>
        <taxon>Pseudomonadota</taxon>
        <taxon>Gammaproteobacteria</taxon>
        <taxon>Oceanospirillales</taxon>
        <taxon>Pleioneaceae</taxon>
        <taxon>Pleionea</taxon>
    </lineage>
</organism>
<accession>A0A316FWJ9</accession>
<reference evidence="1 2" key="1">
    <citation type="submission" date="2018-05" db="EMBL/GenBank/DDBJ databases">
        <title>Genomic Encyclopedia of Type Strains, Phase IV (KMG-IV): sequencing the most valuable type-strain genomes for metagenomic binning, comparative biology and taxonomic classification.</title>
        <authorList>
            <person name="Goeker M."/>
        </authorList>
    </citation>
    <scope>NUCLEOTIDE SEQUENCE [LARGE SCALE GENOMIC DNA]</scope>
    <source>
        <strain evidence="1 2">DSM 25350</strain>
    </source>
</reference>
<comment type="caution">
    <text evidence="1">The sequence shown here is derived from an EMBL/GenBank/DDBJ whole genome shotgun (WGS) entry which is preliminary data.</text>
</comment>